<feature type="domain" description="MAM" evidence="3">
    <location>
        <begin position="258"/>
        <end position="417"/>
    </location>
</feature>
<dbReference type="EMBL" id="CACVKT020004349">
    <property type="protein sequence ID" value="CAC5389531.1"/>
    <property type="molecule type" value="Genomic_DNA"/>
</dbReference>
<feature type="compositionally biased region" description="Polar residues" evidence="1">
    <location>
        <begin position="447"/>
        <end position="464"/>
    </location>
</feature>
<feature type="domain" description="MAM" evidence="3">
    <location>
        <begin position="420"/>
        <end position="575"/>
    </location>
</feature>
<dbReference type="Gene3D" id="2.60.120.200">
    <property type="match status" value="2"/>
</dbReference>
<dbReference type="InterPro" id="IPR051560">
    <property type="entry name" value="MAM_domain-containing"/>
</dbReference>
<dbReference type="CDD" id="cd06263">
    <property type="entry name" value="MAM"/>
    <property type="match status" value="2"/>
</dbReference>
<dbReference type="Gene3D" id="2.60.120.740">
    <property type="match status" value="1"/>
</dbReference>
<dbReference type="PANTHER" id="PTHR23282:SF101">
    <property type="entry name" value="MAM DOMAIN-CONTAINING PROTEIN"/>
    <property type="match status" value="1"/>
</dbReference>
<dbReference type="Pfam" id="PF00629">
    <property type="entry name" value="MAM"/>
    <property type="match status" value="2"/>
</dbReference>
<keyword evidence="2" id="KW-0812">Transmembrane</keyword>
<dbReference type="PROSITE" id="PS50060">
    <property type="entry name" value="MAM_2"/>
    <property type="match status" value="2"/>
</dbReference>
<keyword evidence="5" id="KW-1185">Reference proteome</keyword>
<dbReference type="InterPro" id="IPR043159">
    <property type="entry name" value="Lectin_gal-bd_sf"/>
</dbReference>
<proteinExistence type="predicted"/>
<dbReference type="CDD" id="cd22823">
    <property type="entry name" value="Gal_Rha_Lectin"/>
    <property type="match status" value="1"/>
</dbReference>
<evidence type="ECO:0000259" key="3">
    <source>
        <dbReference type="PROSITE" id="PS50060"/>
    </source>
</evidence>
<dbReference type="InterPro" id="IPR000998">
    <property type="entry name" value="MAM_dom"/>
</dbReference>
<keyword evidence="2" id="KW-0472">Membrane</keyword>
<dbReference type="OrthoDB" id="412155at2759"/>
<dbReference type="PANTHER" id="PTHR23282">
    <property type="entry name" value="APICAL ENDOSOMAL GLYCOPROTEIN PRECURSOR"/>
    <property type="match status" value="1"/>
</dbReference>
<name>A0A6J8C206_MYTCO</name>
<feature type="region of interest" description="Disordered" evidence="1">
    <location>
        <begin position="447"/>
        <end position="469"/>
    </location>
</feature>
<evidence type="ECO:0000313" key="5">
    <source>
        <dbReference type="Proteomes" id="UP000507470"/>
    </source>
</evidence>
<dbReference type="SMART" id="SM00137">
    <property type="entry name" value="MAM"/>
    <property type="match status" value="2"/>
</dbReference>
<dbReference type="Proteomes" id="UP000507470">
    <property type="component" value="Unassembled WGS sequence"/>
</dbReference>
<dbReference type="AlphaFoldDB" id="A0A6J8C206"/>
<sequence length="889" mass="102539">MDIFSDRKEVTIPVSSPIQLECDNDLKVNNVEVTIRRSNTTCLTTTPECTLPNDAIAIIKETCNKQETCEVDIPNFTNNQSCLHEYGYLNVWYTCKIFIDEDFSLNELRLIIVEDELKVPEYFNVVTKKGRIISRKQEKRLKVTSVSDSEKIKVVATLDYHYRGGEQSNSTKGIKVIPQTVTCTSRIREQIVTRYSRLREQSVTCTSRVREQRVTSTSRVRERPVTRTSRVREQSVTCTSRVRERPVTRTSRVPIIDFSCDFESNLCNWSLVPNNYGFRWRRGYRWSSQIPYGDHTSASNTGKYVYIYSPDYGSFGGDIAKLESGHIIATEQQCFSFWFYTTNSRDSVHVFQNEDSLLNLTYNYEEQIWNHIQIPLGKKSHDSFKLVFKVIRGNPEDGSYGAIVIDDILIENQRCDSYILNCDFETNPCDWKTDESNQYVWRKQHGQPTFDNTGPITDHSTASGSRPDLNGDEIRTSYLEFQNVDLHVPGNFCLTFWYHMYHYQNRMEKLSVKLDDEIVWTEFGKRNNKWKKGAIDLHKTKNINIKFIGILSSYWWNNNDIAIDDIFLTEGTCKGLSYHEETCVHLENRIPKETFCPKGYLLIQNQDFSFDPKGRNVLAYMIRLRHVLWKTVKTVLIHKNVSLIAVDTTTASSFITLSEGLSAGLVVGLGIGGLLLTFIVIVFAIFLRRRTFVSGPKEKRRNNLQENDYIGSQDIALPQTDSSFGHIQNDFSRKTSVHGYDSTNTNAKINNVNKERVQAPAYAVRQKTTLSNNQTLNDNEYSIVDQTAETSFTRTKLFQTPTGNEFPKPVRDTENKIGDEDQYDISEEGVYDHSGSNRHKELEDNIYNHAIDTIYDSGSHKRKHEGREDTYDHFFGQKTEDDYDISTTI</sequence>
<feature type="transmembrane region" description="Helical" evidence="2">
    <location>
        <begin position="661"/>
        <end position="687"/>
    </location>
</feature>
<reference evidence="4 5" key="1">
    <citation type="submission" date="2020-06" db="EMBL/GenBank/DDBJ databases">
        <authorList>
            <person name="Li R."/>
            <person name="Bekaert M."/>
        </authorList>
    </citation>
    <scope>NUCLEOTIDE SEQUENCE [LARGE SCALE GENOMIC DNA]</scope>
    <source>
        <strain evidence="5">wild</strain>
    </source>
</reference>
<organism evidence="4 5">
    <name type="scientific">Mytilus coruscus</name>
    <name type="common">Sea mussel</name>
    <dbReference type="NCBI Taxonomy" id="42192"/>
    <lineage>
        <taxon>Eukaryota</taxon>
        <taxon>Metazoa</taxon>
        <taxon>Spiralia</taxon>
        <taxon>Lophotrochozoa</taxon>
        <taxon>Mollusca</taxon>
        <taxon>Bivalvia</taxon>
        <taxon>Autobranchia</taxon>
        <taxon>Pteriomorphia</taxon>
        <taxon>Mytilida</taxon>
        <taxon>Mytiloidea</taxon>
        <taxon>Mytilidae</taxon>
        <taxon>Mytilinae</taxon>
        <taxon>Mytilus</taxon>
    </lineage>
</organism>
<dbReference type="SUPFAM" id="SSF49899">
    <property type="entry name" value="Concanavalin A-like lectins/glucanases"/>
    <property type="match status" value="2"/>
</dbReference>
<accession>A0A6J8C206</accession>
<evidence type="ECO:0000256" key="1">
    <source>
        <dbReference type="SAM" id="MobiDB-lite"/>
    </source>
</evidence>
<keyword evidence="2" id="KW-1133">Transmembrane helix</keyword>
<gene>
    <name evidence="4" type="ORF">MCOR_24690</name>
</gene>
<dbReference type="GO" id="GO:0016020">
    <property type="term" value="C:membrane"/>
    <property type="evidence" value="ECO:0007669"/>
    <property type="project" value="InterPro"/>
</dbReference>
<protein>
    <recommendedName>
        <fullName evidence="3">MAM domain-containing protein</fullName>
    </recommendedName>
</protein>
<dbReference type="InterPro" id="IPR013320">
    <property type="entry name" value="ConA-like_dom_sf"/>
</dbReference>
<evidence type="ECO:0000256" key="2">
    <source>
        <dbReference type="SAM" id="Phobius"/>
    </source>
</evidence>
<evidence type="ECO:0000313" key="4">
    <source>
        <dbReference type="EMBL" id="CAC5389531.1"/>
    </source>
</evidence>